<organism evidence="1 2">
    <name type="scientific">Miniphocaeibacter halophilus</name>
    <dbReference type="NCBI Taxonomy" id="2931922"/>
    <lineage>
        <taxon>Bacteria</taxon>
        <taxon>Bacillati</taxon>
        <taxon>Bacillota</taxon>
        <taxon>Tissierellia</taxon>
        <taxon>Tissierellales</taxon>
        <taxon>Peptoniphilaceae</taxon>
        <taxon>Miniphocaeibacter</taxon>
    </lineage>
</organism>
<sequence>MHYQEDWLLRQINTVINTLAVLFTGKKLTSESIRDMELQISYSEYYKKVFKLVETGDINKAENLLFSVLKNMEKEEQSETPLLALLFYYKLNELSDEELDKKNFSRKEIMEGIESVKKLFLKSSL</sequence>
<dbReference type="Proteomes" id="UP000595814">
    <property type="component" value="Chromosome"/>
</dbReference>
<evidence type="ECO:0000313" key="1">
    <source>
        <dbReference type="EMBL" id="QQK08921.1"/>
    </source>
</evidence>
<accession>A0AC61N3C9</accession>
<reference evidence="1 2" key="1">
    <citation type="journal article" date="2022" name="Int. J. Syst. Evol. Microbiol.">
        <title>Miniphocaeibacter halophilus sp. nov., an ammonium-tolerant acetate-producing bacterium isolated from a biogas system.</title>
        <authorList>
            <person name="Schnurer A."/>
            <person name="Singh A."/>
            <person name="Bi S."/>
            <person name="Qiao W."/>
            <person name="Westerholm M."/>
        </authorList>
    </citation>
    <scope>NUCLEOTIDE SEQUENCE [LARGE SCALE GENOMIC DNA]</scope>
    <source>
        <strain evidence="1 2">AMB_01</strain>
    </source>
</reference>
<gene>
    <name evidence="1" type="ORF">JFY71_05125</name>
</gene>
<dbReference type="EMBL" id="CP066744">
    <property type="protein sequence ID" value="QQK08921.1"/>
    <property type="molecule type" value="Genomic_DNA"/>
</dbReference>
<protein>
    <submittedName>
        <fullName evidence="1">Uncharacterized protein</fullName>
    </submittedName>
</protein>
<name>A0AC61N3C9_9FIRM</name>
<evidence type="ECO:0000313" key="2">
    <source>
        <dbReference type="Proteomes" id="UP000595814"/>
    </source>
</evidence>
<keyword evidence="2" id="KW-1185">Reference proteome</keyword>
<proteinExistence type="predicted"/>